<dbReference type="STRING" id="927665.HMPREF1535_03405"/>
<dbReference type="HOGENOM" id="CLU_152545_3_0_10"/>
<organism evidence="1 2">
    <name type="scientific">Parabacteroides goldsteinii DSM 19448 = WAL 12034</name>
    <dbReference type="NCBI Taxonomy" id="927665"/>
    <lineage>
        <taxon>Bacteria</taxon>
        <taxon>Pseudomonadati</taxon>
        <taxon>Bacteroidota</taxon>
        <taxon>Bacteroidia</taxon>
        <taxon>Bacteroidales</taxon>
        <taxon>Tannerellaceae</taxon>
        <taxon>Parabacteroides</taxon>
    </lineage>
</organism>
<dbReference type="Pfam" id="PF14053">
    <property type="entry name" value="DUF4248"/>
    <property type="match status" value="1"/>
</dbReference>
<evidence type="ECO:0000313" key="1">
    <source>
        <dbReference type="EMBL" id="KKB53852.1"/>
    </source>
</evidence>
<evidence type="ECO:0000313" key="2">
    <source>
        <dbReference type="Proteomes" id="UP000033047"/>
    </source>
</evidence>
<dbReference type="RefSeq" id="WP_007659180.1">
    <property type="nucleotide sequence ID" value="NZ_KQ033913.1"/>
</dbReference>
<dbReference type="AlphaFoldDB" id="A0A0F5J8W5"/>
<gene>
    <name evidence="1" type="ORF">HMPREF1535_03405</name>
</gene>
<reference evidence="1 2" key="1">
    <citation type="submission" date="2013-04" db="EMBL/GenBank/DDBJ databases">
        <title>The Genome Sequence of Parabacteroides goldsteinii DSM 19448.</title>
        <authorList>
            <consortium name="The Broad Institute Genomics Platform"/>
            <person name="Earl A."/>
            <person name="Ward D."/>
            <person name="Feldgarden M."/>
            <person name="Gevers D."/>
            <person name="Martens E."/>
            <person name="Sakamoto M."/>
            <person name="Benno Y."/>
            <person name="Song Y."/>
            <person name="Liu C."/>
            <person name="Lee J."/>
            <person name="Bolanos M."/>
            <person name="Vaisanen M.L."/>
            <person name="Finegold S.M."/>
            <person name="Walker B."/>
            <person name="Young S."/>
            <person name="Zeng Q."/>
            <person name="Gargeya S."/>
            <person name="Fitzgerald M."/>
            <person name="Haas B."/>
            <person name="Abouelleil A."/>
            <person name="Allen A.W."/>
            <person name="Alvarado L."/>
            <person name="Arachchi H.M."/>
            <person name="Berlin A.M."/>
            <person name="Chapman S.B."/>
            <person name="Gainer-Dewar J."/>
            <person name="Goldberg J."/>
            <person name="Griggs A."/>
            <person name="Gujja S."/>
            <person name="Hansen M."/>
            <person name="Howarth C."/>
            <person name="Imamovic A."/>
            <person name="Ireland A."/>
            <person name="Larimer J."/>
            <person name="McCowan C."/>
            <person name="Murphy C."/>
            <person name="Pearson M."/>
            <person name="Poon T.W."/>
            <person name="Priest M."/>
            <person name="Roberts A."/>
            <person name="Saif S."/>
            <person name="Shea T."/>
            <person name="Sisk P."/>
            <person name="Sykes S."/>
            <person name="Wortman J."/>
            <person name="Nusbaum C."/>
            <person name="Birren B."/>
        </authorList>
    </citation>
    <scope>NUCLEOTIDE SEQUENCE [LARGE SCALE GENOMIC DNA]</scope>
    <source>
        <strain evidence="1 2">DSM 19448</strain>
    </source>
</reference>
<accession>A0A0F5J8W5</accession>
<dbReference type="InterPro" id="IPR025342">
    <property type="entry name" value="DUF4248"/>
</dbReference>
<dbReference type="PATRIC" id="fig|927665.4.peg.3498"/>
<comment type="caution">
    <text evidence="1">The sequence shown here is derived from an EMBL/GenBank/DDBJ whole genome shotgun (WGS) entry which is preliminary data.</text>
</comment>
<dbReference type="Proteomes" id="UP000033047">
    <property type="component" value="Unassembled WGS sequence"/>
</dbReference>
<dbReference type="EMBL" id="AQHV01000014">
    <property type="protein sequence ID" value="KKB53852.1"/>
    <property type="molecule type" value="Genomic_DNA"/>
</dbReference>
<sequence>MNKETEQPEAHVKVRSYGLTELGLLYNPSLQPDSAAKAIKRWIAFNKDLTTALQQSGWRKGQRKFTPLQTQQIFRFLGEP</sequence>
<protein>
    <recommendedName>
        <fullName evidence="3">DUF4248 domain-containing protein</fullName>
    </recommendedName>
</protein>
<evidence type="ECO:0008006" key="3">
    <source>
        <dbReference type="Google" id="ProtNLM"/>
    </source>
</evidence>
<name>A0A0F5J8W5_9BACT</name>
<proteinExistence type="predicted"/>